<dbReference type="GO" id="GO:0004016">
    <property type="term" value="F:adenylate cyclase activity"/>
    <property type="evidence" value="ECO:0007669"/>
    <property type="project" value="TreeGrafter"/>
</dbReference>
<dbReference type="OrthoDB" id="3178131at2"/>
<feature type="domain" description="HTH luxR-type" evidence="3">
    <location>
        <begin position="877"/>
        <end position="942"/>
    </location>
</feature>
<dbReference type="Proteomes" id="UP000294911">
    <property type="component" value="Unassembled WGS sequence"/>
</dbReference>
<keyword evidence="2" id="KW-0067">ATP-binding</keyword>
<dbReference type="SUPFAM" id="SSF46894">
    <property type="entry name" value="C-terminal effector domain of the bipartite response regulators"/>
    <property type="match status" value="1"/>
</dbReference>
<protein>
    <submittedName>
        <fullName evidence="4">Regulatory LuxR family protein</fullName>
    </submittedName>
</protein>
<dbReference type="InterPro" id="IPR016032">
    <property type="entry name" value="Sig_transdc_resp-reg_C-effctor"/>
</dbReference>
<dbReference type="CDD" id="cd06170">
    <property type="entry name" value="LuxR_C_like"/>
    <property type="match status" value="1"/>
</dbReference>
<dbReference type="GO" id="GO:0005737">
    <property type="term" value="C:cytoplasm"/>
    <property type="evidence" value="ECO:0007669"/>
    <property type="project" value="TreeGrafter"/>
</dbReference>
<organism evidence="4 5">
    <name type="scientific">Tamaricihabitans halophyticus</name>
    <dbReference type="NCBI Taxonomy" id="1262583"/>
    <lineage>
        <taxon>Bacteria</taxon>
        <taxon>Bacillati</taxon>
        <taxon>Actinomycetota</taxon>
        <taxon>Actinomycetes</taxon>
        <taxon>Pseudonocardiales</taxon>
        <taxon>Pseudonocardiaceae</taxon>
        <taxon>Tamaricihabitans</taxon>
    </lineage>
</organism>
<dbReference type="Pfam" id="PF00196">
    <property type="entry name" value="GerE"/>
    <property type="match status" value="1"/>
</dbReference>
<evidence type="ECO:0000313" key="5">
    <source>
        <dbReference type="Proteomes" id="UP000294911"/>
    </source>
</evidence>
<dbReference type="EMBL" id="SLXQ01000018">
    <property type="protein sequence ID" value="TCP45027.1"/>
    <property type="molecule type" value="Genomic_DNA"/>
</dbReference>
<accession>A0A4R2Q897</accession>
<dbReference type="PANTHER" id="PTHR16305:SF35">
    <property type="entry name" value="TRANSCRIPTIONAL ACTIVATOR DOMAIN"/>
    <property type="match status" value="1"/>
</dbReference>
<dbReference type="AlphaFoldDB" id="A0A4R2Q897"/>
<dbReference type="Gene3D" id="3.40.50.300">
    <property type="entry name" value="P-loop containing nucleotide triphosphate hydrolases"/>
    <property type="match status" value="1"/>
</dbReference>
<keyword evidence="5" id="KW-1185">Reference proteome</keyword>
<dbReference type="InterPro" id="IPR000792">
    <property type="entry name" value="Tscrpt_reg_LuxR_C"/>
</dbReference>
<dbReference type="SUPFAM" id="SSF52540">
    <property type="entry name" value="P-loop containing nucleoside triphosphate hydrolases"/>
    <property type="match status" value="1"/>
</dbReference>
<dbReference type="InterPro" id="IPR027417">
    <property type="entry name" value="P-loop_NTPase"/>
</dbReference>
<proteinExistence type="predicted"/>
<dbReference type="PROSITE" id="PS50043">
    <property type="entry name" value="HTH_LUXR_2"/>
    <property type="match status" value="1"/>
</dbReference>
<evidence type="ECO:0000313" key="4">
    <source>
        <dbReference type="EMBL" id="TCP45027.1"/>
    </source>
</evidence>
<dbReference type="GO" id="GO:0006355">
    <property type="term" value="P:regulation of DNA-templated transcription"/>
    <property type="evidence" value="ECO:0007669"/>
    <property type="project" value="InterPro"/>
</dbReference>
<dbReference type="GO" id="GO:0003677">
    <property type="term" value="F:DNA binding"/>
    <property type="evidence" value="ECO:0007669"/>
    <property type="project" value="InterPro"/>
</dbReference>
<dbReference type="PRINTS" id="PR00038">
    <property type="entry name" value="HTHLUXR"/>
</dbReference>
<dbReference type="PANTHER" id="PTHR16305">
    <property type="entry name" value="TESTICULAR SOLUBLE ADENYLYL CYCLASE"/>
    <property type="match status" value="1"/>
</dbReference>
<dbReference type="Gene3D" id="1.10.10.10">
    <property type="entry name" value="Winged helix-like DNA-binding domain superfamily/Winged helix DNA-binding domain"/>
    <property type="match status" value="1"/>
</dbReference>
<gene>
    <name evidence="4" type="ORF">EV191_1187</name>
</gene>
<comment type="caution">
    <text evidence="4">The sequence shown here is derived from an EMBL/GenBank/DDBJ whole genome shotgun (WGS) entry which is preliminary data.</text>
</comment>
<dbReference type="GO" id="GO:0005524">
    <property type="term" value="F:ATP binding"/>
    <property type="evidence" value="ECO:0007669"/>
    <property type="project" value="UniProtKB-KW"/>
</dbReference>
<dbReference type="SMART" id="SM00421">
    <property type="entry name" value="HTH_LUXR"/>
    <property type="match status" value="1"/>
</dbReference>
<reference evidence="4 5" key="1">
    <citation type="submission" date="2019-03" db="EMBL/GenBank/DDBJ databases">
        <title>Genomic Encyclopedia of Type Strains, Phase IV (KMG-IV): sequencing the most valuable type-strain genomes for metagenomic binning, comparative biology and taxonomic classification.</title>
        <authorList>
            <person name="Goeker M."/>
        </authorList>
    </citation>
    <scope>NUCLEOTIDE SEQUENCE [LARGE SCALE GENOMIC DNA]</scope>
    <source>
        <strain evidence="4 5">DSM 45765</strain>
    </source>
</reference>
<sequence length="944" mass="100327">MISVLADREIELTLLDELARAAGNRDGSLVVVSGAIGVGKTALLAGVASRAHPSAVVLDATGSIVERLFPFGVIRQLCEPVVAGLDDTERAQVDEGLTEFARPLLSGEDLFGVAVDARAPVMQQVMHGVRHLLNVYGANRQVLVFVDDVQWADLESLRCLGYLASRLAGTSVLMVVTLREGSPEGDNQGVRDLLACAGRVLRLGPLSATGIRSMVRQQFGVSGSDQFVNVCHEVSGGNPMVLRAVLDELAAVRRCPVDDSAEWVRDCRPALLRDRLVARLRAQPDSALEFLRALSCLGPGAEPEILARLAGLDELGYAEVARALSDQGFLLTDRTPAFVHPVMREAVDWLTSPTQVERLHTAAAAWLHAAGHPVEHVADHLLAVPSQQAMWAVDVLREAAEGAVRRGDVDAATRYLRRTLLDTAPDSVSRADLLLDLAAVEHTVDVSAATRHVLEAVSLSRGVAGQAAALVRLSPAALGLSSPPVLNTLNQVAAAFGESGGLPGPDRELALRLEARVLAGSQEIDSAVRRLRGADHDELLESPGGRELLGVTLELAAVSAAIPAAEVRRLGHRLLDREPATSGPHGIASMVLCALSLAESSAPVESWLDAAVGHGDPVARAAADASRTLLRAGAGRVDDDIELVAERLVTADGWFSAMSVAGMLRTVIALELYGRGRVRRETETDVAHPLTARIAQLCTDRAEHPIVAALLRAVAASRACGAGEPRQALEHVLDCGRQLDRAGWCNPALVPWRSGAALLLHQLGETDEALELVSTEHELAVGWGSAASVGRALAVRGALTSGTAGVRLLRDAVDVLAESSNELERARAHLVLGTRLADDDRGEADIHLRLGRELREEDPADRLVGYELRVVIGTTGTDDQSRKLTAAERRVVTMVVDGLTNQAIADELGVSRRAVEKHLTNVYTKLDVTGRAELKATQTADATR</sequence>
<evidence type="ECO:0000256" key="2">
    <source>
        <dbReference type="ARBA" id="ARBA00022840"/>
    </source>
</evidence>
<keyword evidence="1" id="KW-0547">Nucleotide-binding</keyword>
<dbReference type="InterPro" id="IPR041664">
    <property type="entry name" value="AAA_16"/>
</dbReference>
<dbReference type="Pfam" id="PF13191">
    <property type="entry name" value="AAA_16"/>
    <property type="match status" value="1"/>
</dbReference>
<evidence type="ECO:0000256" key="1">
    <source>
        <dbReference type="ARBA" id="ARBA00022741"/>
    </source>
</evidence>
<evidence type="ECO:0000259" key="3">
    <source>
        <dbReference type="PROSITE" id="PS50043"/>
    </source>
</evidence>
<dbReference type="InterPro" id="IPR036388">
    <property type="entry name" value="WH-like_DNA-bd_sf"/>
</dbReference>
<name>A0A4R2Q897_9PSEU</name>